<evidence type="ECO:0000313" key="1">
    <source>
        <dbReference type="EMBL" id="OON14055.1"/>
    </source>
</evidence>
<accession>A0A1S8WHY2</accession>
<organism evidence="1 2">
    <name type="scientific">Opisthorchis viverrini</name>
    <name type="common">Southeast Asian liver fluke</name>
    <dbReference type="NCBI Taxonomy" id="6198"/>
    <lineage>
        <taxon>Eukaryota</taxon>
        <taxon>Metazoa</taxon>
        <taxon>Spiralia</taxon>
        <taxon>Lophotrochozoa</taxon>
        <taxon>Platyhelminthes</taxon>
        <taxon>Trematoda</taxon>
        <taxon>Digenea</taxon>
        <taxon>Opisthorchiida</taxon>
        <taxon>Opisthorchiata</taxon>
        <taxon>Opisthorchiidae</taxon>
        <taxon>Opisthorchis</taxon>
    </lineage>
</organism>
<dbReference type="Proteomes" id="UP000243686">
    <property type="component" value="Unassembled WGS sequence"/>
</dbReference>
<sequence>MPSIIPFSLKQQDGQCIPPESVTSTEITEQLTESTKIISTEDRVQYWITSDKMAYTPQITAGTTKVISGANARISSAESR</sequence>
<reference evidence="1 2" key="1">
    <citation type="submission" date="2015-03" db="EMBL/GenBank/DDBJ databases">
        <title>Draft genome of the nematode, Opisthorchis viverrini.</title>
        <authorList>
            <person name="Mitreva M."/>
        </authorList>
    </citation>
    <scope>NUCLEOTIDE SEQUENCE [LARGE SCALE GENOMIC DNA]</scope>
    <source>
        <strain evidence="1">Khon Kaen</strain>
    </source>
</reference>
<keyword evidence="2" id="KW-1185">Reference proteome</keyword>
<dbReference type="EMBL" id="KV906912">
    <property type="protein sequence ID" value="OON14055.1"/>
    <property type="molecule type" value="Genomic_DNA"/>
</dbReference>
<proteinExistence type="predicted"/>
<name>A0A1S8WHY2_OPIVI</name>
<evidence type="ECO:0000313" key="2">
    <source>
        <dbReference type="Proteomes" id="UP000243686"/>
    </source>
</evidence>
<dbReference type="AlphaFoldDB" id="A0A1S8WHY2"/>
<gene>
    <name evidence="1" type="ORF">X801_10157</name>
</gene>
<protein>
    <submittedName>
        <fullName evidence="1">Uncharacterized protein</fullName>
    </submittedName>
</protein>